<dbReference type="RefSeq" id="WP_238234366.1">
    <property type="nucleotide sequence ID" value="NZ_BPQQ01000016.1"/>
</dbReference>
<name>A0ABQ4S921_9HYPH</name>
<reference evidence="1" key="2">
    <citation type="submission" date="2021-08" db="EMBL/GenBank/DDBJ databases">
        <authorList>
            <person name="Tani A."/>
            <person name="Ola A."/>
            <person name="Ogura Y."/>
            <person name="Katsura K."/>
            <person name="Hayashi T."/>
        </authorList>
    </citation>
    <scope>NUCLEOTIDE SEQUENCE</scope>
    <source>
        <strain evidence="1">DSM 17168</strain>
    </source>
</reference>
<comment type="caution">
    <text evidence="1">The sequence shown here is derived from an EMBL/GenBank/DDBJ whole genome shotgun (WGS) entry which is preliminary data.</text>
</comment>
<keyword evidence="2" id="KW-1185">Reference proteome</keyword>
<reference evidence="1" key="1">
    <citation type="journal article" date="2021" name="Front. Microbiol.">
        <title>Comprehensive Comparative Genomics and Phenotyping of Methylobacterium Species.</title>
        <authorList>
            <person name="Alessa O."/>
            <person name="Ogura Y."/>
            <person name="Fujitani Y."/>
            <person name="Takami H."/>
            <person name="Hayashi T."/>
            <person name="Sahin N."/>
            <person name="Tani A."/>
        </authorList>
    </citation>
    <scope>NUCLEOTIDE SEQUENCE</scope>
    <source>
        <strain evidence="1">DSM 17168</strain>
    </source>
</reference>
<protein>
    <submittedName>
        <fullName evidence="1">Uncharacterized protein</fullName>
    </submittedName>
</protein>
<dbReference type="Proteomes" id="UP001055153">
    <property type="component" value="Unassembled WGS sequence"/>
</dbReference>
<dbReference type="EMBL" id="BPQQ01000016">
    <property type="protein sequence ID" value="GJD99481.1"/>
    <property type="molecule type" value="Genomic_DNA"/>
</dbReference>
<sequence>MPRFPALQAVLARLDGRSEFAVETVARSLREAGMLPPSVKGWGAAQASHQNAATMLIAILAADGPSASPEAVQRYTGLRSLPVPDRDRLPDPLPGILSLPFEQAIAALVSGWPAVETAMPSSRWQLRVSRPWPVAELRLRDGAEWRLVANWIRSPDVAQVALDELPAGYAVDKVVTSTVTERTFSSLSALFYTADTGE</sequence>
<gene>
    <name evidence="1" type="ORF">GMJLKIPL_1399</name>
</gene>
<accession>A0ABQ4S921</accession>
<evidence type="ECO:0000313" key="1">
    <source>
        <dbReference type="EMBL" id="GJD99481.1"/>
    </source>
</evidence>
<organism evidence="1 2">
    <name type="scientific">Methylobacterium isbiliense</name>
    <dbReference type="NCBI Taxonomy" id="315478"/>
    <lineage>
        <taxon>Bacteria</taxon>
        <taxon>Pseudomonadati</taxon>
        <taxon>Pseudomonadota</taxon>
        <taxon>Alphaproteobacteria</taxon>
        <taxon>Hyphomicrobiales</taxon>
        <taxon>Methylobacteriaceae</taxon>
        <taxon>Methylobacterium</taxon>
    </lineage>
</organism>
<evidence type="ECO:0000313" key="2">
    <source>
        <dbReference type="Proteomes" id="UP001055153"/>
    </source>
</evidence>
<proteinExistence type="predicted"/>